<dbReference type="InterPro" id="IPR027385">
    <property type="entry name" value="Beta-barrel_OMP"/>
</dbReference>
<reference evidence="4 5" key="1">
    <citation type="submission" date="2019-01" db="EMBL/GenBank/DDBJ databases">
        <title>Flavobacterium sp. nov.,isolated from freshwater.</title>
        <authorList>
            <person name="Zhang R."/>
            <person name="Du Z.-J."/>
        </authorList>
    </citation>
    <scope>NUCLEOTIDE SEQUENCE [LARGE SCALE GENOMIC DNA]</scope>
    <source>
        <strain evidence="4 5">1E403</strain>
    </source>
</reference>
<dbReference type="AlphaFoldDB" id="A0A3S4T1W3"/>
<dbReference type="SUPFAM" id="SSF56925">
    <property type="entry name" value="OMPA-like"/>
    <property type="match status" value="1"/>
</dbReference>
<feature type="signal peptide" evidence="2">
    <location>
        <begin position="1"/>
        <end position="20"/>
    </location>
</feature>
<keyword evidence="1 2" id="KW-0732">Signal</keyword>
<dbReference type="Proteomes" id="UP000287527">
    <property type="component" value="Unassembled WGS sequence"/>
</dbReference>
<evidence type="ECO:0000313" key="5">
    <source>
        <dbReference type="Proteomes" id="UP000287527"/>
    </source>
</evidence>
<comment type="caution">
    <text evidence="4">The sequence shown here is derived from an EMBL/GenBank/DDBJ whole genome shotgun (WGS) entry which is preliminary data.</text>
</comment>
<keyword evidence="5" id="KW-1185">Reference proteome</keyword>
<gene>
    <name evidence="4" type="ORF">EPI11_07555</name>
</gene>
<name>A0A3S4T1W3_9FLAO</name>
<evidence type="ECO:0000256" key="1">
    <source>
        <dbReference type="ARBA" id="ARBA00022729"/>
    </source>
</evidence>
<sequence length="174" mass="18474">MKKILLSAAVVMAFSFAAQAQSEEMKFGVKAGANFTNFTGDADGDGKTGFYVGGLVDFAVSGNFHVQPELHYSSEGAKDAKIDYIRVPVMAKYYVMEGLSLQAGPEIAFKVGADDGVDETTKSIDFGLGAGAGYELPMGVFFDVRYNVGLSNISDIDGVDVKNSGFQIGAGYRF</sequence>
<evidence type="ECO:0000256" key="2">
    <source>
        <dbReference type="SAM" id="SignalP"/>
    </source>
</evidence>
<proteinExistence type="predicted"/>
<dbReference type="InterPro" id="IPR011250">
    <property type="entry name" value="OMP/PagP_B-barrel"/>
</dbReference>
<feature type="domain" description="Outer membrane protein beta-barrel" evidence="3">
    <location>
        <begin position="7"/>
        <end position="174"/>
    </location>
</feature>
<evidence type="ECO:0000313" key="4">
    <source>
        <dbReference type="EMBL" id="RWX00869.1"/>
    </source>
</evidence>
<protein>
    <submittedName>
        <fullName evidence="4">Porin family protein</fullName>
    </submittedName>
</protein>
<dbReference type="RefSeq" id="WP_128389351.1">
    <property type="nucleotide sequence ID" value="NZ_SBII01000004.1"/>
</dbReference>
<organism evidence="4 5">
    <name type="scientific">Flavobacterium cerinum</name>
    <dbReference type="NCBI Taxonomy" id="2502784"/>
    <lineage>
        <taxon>Bacteria</taxon>
        <taxon>Pseudomonadati</taxon>
        <taxon>Bacteroidota</taxon>
        <taxon>Flavobacteriia</taxon>
        <taxon>Flavobacteriales</taxon>
        <taxon>Flavobacteriaceae</taxon>
        <taxon>Flavobacterium</taxon>
    </lineage>
</organism>
<evidence type="ECO:0000259" key="3">
    <source>
        <dbReference type="Pfam" id="PF13505"/>
    </source>
</evidence>
<dbReference type="Pfam" id="PF13505">
    <property type="entry name" value="OMP_b-brl"/>
    <property type="match status" value="1"/>
</dbReference>
<accession>A0A3S4T1W3</accession>
<feature type="chain" id="PRO_5018652212" evidence="2">
    <location>
        <begin position="21"/>
        <end position="174"/>
    </location>
</feature>
<dbReference type="InterPro" id="IPR000758">
    <property type="entry name" value="Enterovir_OMP"/>
</dbReference>
<dbReference type="GO" id="GO:0044384">
    <property type="term" value="C:host outer membrane"/>
    <property type="evidence" value="ECO:0007669"/>
    <property type="project" value="InterPro"/>
</dbReference>
<dbReference type="PROSITE" id="PS00695">
    <property type="entry name" value="ENT_VIR_OMP_2"/>
    <property type="match status" value="1"/>
</dbReference>
<dbReference type="EMBL" id="SBII01000004">
    <property type="protein sequence ID" value="RWX00869.1"/>
    <property type="molecule type" value="Genomic_DNA"/>
</dbReference>
<dbReference type="OrthoDB" id="947434at2"/>